<keyword evidence="4 6" id="KW-1133">Transmembrane helix</keyword>
<keyword evidence="2" id="KW-0813">Transport</keyword>
<feature type="transmembrane region" description="Helical" evidence="6">
    <location>
        <begin position="333"/>
        <end position="357"/>
    </location>
</feature>
<dbReference type="Gene3D" id="1.20.1250.20">
    <property type="entry name" value="MFS general substrate transporter like domains"/>
    <property type="match status" value="2"/>
</dbReference>
<name>A0A558B328_9GAMM</name>
<evidence type="ECO:0000313" key="9">
    <source>
        <dbReference type="Proteomes" id="UP000319142"/>
    </source>
</evidence>
<evidence type="ECO:0000313" key="8">
    <source>
        <dbReference type="EMBL" id="TVT30924.1"/>
    </source>
</evidence>
<proteinExistence type="predicted"/>
<gene>
    <name evidence="8" type="ORF">FHK81_15815</name>
</gene>
<dbReference type="GO" id="GO:0022857">
    <property type="term" value="F:transmembrane transporter activity"/>
    <property type="evidence" value="ECO:0007669"/>
    <property type="project" value="InterPro"/>
</dbReference>
<feature type="transmembrane region" description="Helical" evidence="6">
    <location>
        <begin position="161"/>
        <end position="181"/>
    </location>
</feature>
<feature type="transmembrane region" description="Helical" evidence="6">
    <location>
        <begin position="71"/>
        <end position="91"/>
    </location>
</feature>
<dbReference type="InterPro" id="IPR011701">
    <property type="entry name" value="MFS"/>
</dbReference>
<dbReference type="Proteomes" id="UP000319142">
    <property type="component" value="Unassembled WGS sequence"/>
</dbReference>
<comment type="subcellular location">
    <subcellularLocation>
        <location evidence="1">Membrane</location>
        <topology evidence="1">Multi-pass membrane protein</topology>
    </subcellularLocation>
</comment>
<dbReference type="NCBIfam" id="TIGR00901">
    <property type="entry name" value="2A0125"/>
    <property type="match status" value="1"/>
</dbReference>
<evidence type="ECO:0000259" key="7">
    <source>
        <dbReference type="PROSITE" id="PS50850"/>
    </source>
</evidence>
<dbReference type="InterPro" id="IPR020846">
    <property type="entry name" value="MFS_dom"/>
</dbReference>
<feature type="transmembrane region" description="Helical" evidence="6">
    <location>
        <begin position="281"/>
        <end position="299"/>
    </location>
</feature>
<evidence type="ECO:0000256" key="2">
    <source>
        <dbReference type="ARBA" id="ARBA00022448"/>
    </source>
</evidence>
<dbReference type="Pfam" id="PF07690">
    <property type="entry name" value="MFS_1"/>
    <property type="match status" value="1"/>
</dbReference>
<feature type="transmembrane region" description="Helical" evidence="6">
    <location>
        <begin position="31"/>
        <end position="50"/>
    </location>
</feature>
<feature type="transmembrane region" description="Helical" evidence="6">
    <location>
        <begin position="97"/>
        <end position="119"/>
    </location>
</feature>
<comment type="caution">
    <text evidence="8">The sequence shown here is derived from an EMBL/GenBank/DDBJ whole genome shotgun (WGS) entry which is preliminary data.</text>
</comment>
<feature type="transmembrane region" description="Helical" evidence="6">
    <location>
        <begin position="238"/>
        <end position="261"/>
    </location>
</feature>
<reference evidence="8 9" key="1">
    <citation type="submission" date="2019-07" db="EMBL/GenBank/DDBJ databases">
        <title>The pathways for chlorine oxyanion respiration interact through the shared metabolite chlorate.</title>
        <authorList>
            <person name="Barnum T.P."/>
            <person name="Cheng Y."/>
            <person name="Hill K.A."/>
            <person name="Lucas L.N."/>
            <person name="Carlson H.K."/>
            <person name="Coates J.D."/>
        </authorList>
    </citation>
    <scope>NUCLEOTIDE SEQUENCE [LARGE SCALE GENOMIC DNA]</scope>
    <source>
        <strain evidence="8">UCB</strain>
    </source>
</reference>
<evidence type="ECO:0000256" key="1">
    <source>
        <dbReference type="ARBA" id="ARBA00004141"/>
    </source>
</evidence>
<dbReference type="PANTHER" id="PTHR12778">
    <property type="entry name" value="SOLUTE CARRIER FAMILY 33 ACETYL-COA TRANSPORTER -RELATED"/>
    <property type="match status" value="1"/>
</dbReference>
<dbReference type="PANTHER" id="PTHR12778:SF10">
    <property type="entry name" value="MAJOR FACILITATOR SUPERFAMILY DOMAIN-CONTAINING PROTEIN 3"/>
    <property type="match status" value="1"/>
</dbReference>
<dbReference type="InterPro" id="IPR004752">
    <property type="entry name" value="AmpG_permease/AT-1"/>
</dbReference>
<evidence type="ECO:0000256" key="3">
    <source>
        <dbReference type="ARBA" id="ARBA00022692"/>
    </source>
</evidence>
<dbReference type="EMBL" id="VMRX01000050">
    <property type="protein sequence ID" value="TVT30924.1"/>
    <property type="molecule type" value="Genomic_DNA"/>
</dbReference>
<accession>A0A558B328</accession>
<dbReference type="GO" id="GO:0016020">
    <property type="term" value="C:membrane"/>
    <property type="evidence" value="ECO:0007669"/>
    <property type="project" value="UniProtKB-SubCell"/>
</dbReference>
<organism evidence="8 9">
    <name type="scientific">Marinobacter vinifirmus</name>
    <dbReference type="NCBI Taxonomy" id="355591"/>
    <lineage>
        <taxon>Bacteria</taxon>
        <taxon>Pseudomonadati</taxon>
        <taxon>Pseudomonadota</taxon>
        <taxon>Gammaproteobacteria</taxon>
        <taxon>Pseudomonadales</taxon>
        <taxon>Marinobacteraceae</taxon>
        <taxon>Marinobacter</taxon>
    </lineage>
</organism>
<dbReference type="InterPro" id="IPR036259">
    <property type="entry name" value="MFS_trans_sf"/>
</dbReference>
<feature type="transmembrane region" description="Helical" evidence="6">
    <location>
        <begin position="306"/>
        <end position="327"/>
    </location>
</feature>
<dbReference type="PROSITE" id="PS50850">
    <property type="entry name" value="MFS"/>
    <property type="match status" value="1"/>
</dbReference>
<dbReference type="SUPFAM" id="SSF103473">
    <property type="entry name" value="MFS general substrate transporter"/>
    <property type="match status" value="1"/>
</dbReference>
<dbReference type="AlphaFoldDB" id="A0A558B328"/>
<feature type="transmembrane region" description="Helical" evidence="6">
    <location>
        <begin position="369"/>
        <end position="390"/>
    </location>
</feature>
<feature type="transmembrane region" description="Helical" evidence="6">
    <location>
        <begin position="396"/>
        <end position="417"/>
    </location>
</feature>
<sequence>MLFLGFSAGLPFLLVFSTLNARLADVGVETATIGFFSWLGITYSIKVFWAPVVDRLKLPVLNRLFGKRRSWILLAQAGIATGLYLMAAVDPLSAPETLALCGLLVAFSSATQDVAIDAYRIEIAEERLQAALAATYIFGYRLALLVAGAGALYLAEFWSWQVSYQVMAALVGVGVLTVLVAREPEVNHFAAAEDIAEKVQEEAARRGHLPPRLAKLAGWFYAAVAGPFVDFFRRYKELAIVILVLVAVYRISDIAMGVMANPFYLNFMGFSKTQVADVTKVFGFFMTILGSMVGGVLVVRYGVRRILLAGAIMTAATNLLFVVLAQYPPDIKLLALVVSADNLSGGIANVALIAWLSSMTSASFTATQYALFSSLMTLPGKFLGGFSGIVVADFGYAQFFLVAGVMGVPAILLVLYIMRHGRRLDALAPVKG</sequence>
<protein>
    <submittedName>
        <fullName evidence="8">AmpG family muropeptide MFS transporter</fullName>
    </submittedName>
</protein>
<evidence type="ECO:0000256" key="5">
    <source>
        <dbReference type="ARBA" id="ARBA00023136"/>
    </source>
</evidence>
<keyword evidence="3 6" id="KW-0812">Transmembrane</keyword>
<feature type="domain" description="Major facilitator superfamily (MFS) profile" evidence="7">
    <location>
        <begin position="1"/>
        <end position="422"/>
    </location>
</feature>
<keyword evidence="5 6" id="KW-0472">Membrane</keyword>
<evidence type="ECO:0000256" key="6">
    <source>
        <dbReference type="SAM" id="Phobius"/>
    </source>
</evidence>
<evidence type="ECO:0000256" key="4">
    <source>
        <dbReference type="ARBA" id="ARBA00022989"/>
    </source>
</evidence>
<feature type="transmembrane region" description="Helical" evidence="6">
    <location>
        <begin position="131"/>
        <end position="155"/>
    </location>
</feature>